<comment type="caution">
    <text evidence="5">The sequence shown here is derived from an EMBL/GenBank/DDBJ whole genome shotgun (WGS) entry which is preliminary data.</text>
</comment>
<dbReference type="InterPro" id="IPR012676">
    <property type="entry name" value="TGS-like"/>
</dbReference>
<dbReference type="PROSITE" id="PS51880">
    <property type="entry name" value="TGS"/>
    <property type="match status" value="1"/>
</dbReference>
<dbReference type="SUPFAM" id="SSF52540">
    <property type="entry name" value="P-loop containing nucleoside triphosphate hydrolases"/>
    <property type="match status" value="1"/>
</dbReference>
<dbReference type="Gene3D" id="3.40.50.300">
    <property type="entry name" value="P-loop containing nucleotide triphosphate hydrolases"/>
    <property type="match status" value="1"/>
</dbReference>
<dbReference type="InterPro" id="IPR012675">
    <property type="entry name" value="Beta-grasp_dom_sf"/>
</dbReference>
<evidence type="ECO:0000259" key="2">
    <source>
        <dbReference type="PROSITE" id="PS51880"/>
    </source>
</evidence>
<name>A0A2J6N443_9CREN</name>
<dbReference type="Pfam" id="PF16897">
    <property type="entry name" value="MMR_HSR1_Xtn"/>
    <property type="match status" value="1"/>
</dbReference>
<dbReference type="RefSeq" id="WP_014557539.1">
    <property type="nucleotide sequence ID" value="NZ_DSFH01000062.1"/>
</dbReference>
<dbReference type="Gene3D" id="3.10.20.30">
    <property type="match status" value="1"/>
</dbReference>
<evidence type="ECO:0000313" key="5">
    <source>
        <dbReference type="EMBL" id="PMB76112.1"/>
    </source>
</evidence>
<dbReference type="Gene3D" id="6.10.140.1070">
    <property type="match status" value="1"/>
</dbReference>
<dbReference type="InterPro" id="IPR045001">
    <property type="entry name" value="DRG"/>
</dbReference>
<dbReference type="Pfam" id="PF01926">
    <property type="entry name" value="MMR_HSR1"/>
    <property type="match status" value="1"/>
</dbReference>
<dbReference type="EMBL" id="JADEZV010000005">
    <property type="protein sequence ID" value="MBE9391683.1"/>
    <property type="molecule type" value="Genomic_DNA"/>
</dbReference>
<dbReference type="Proteomes" id="UP000237153">
    <property type="component" value="Unassembled WGS sequence"/>
</dbReference>
<dbReference type="PRINTS" id="PR00326">
    <property type="entry name" value="GTP1OBG"/>
</dbReference>
<dbReference type="EMBL" id="PNIM01000001">
    <property type="protein sequence ID" value="PMB76112.1"/>
    <property type="molecule type" value="Genomic_DNA"/>
</dbReference>
<evidence type="ECO:0000256" key="1">
    <source>
        <dbReference type="ARBA" id="ARBA00023134"/>
    </source>
</evidence>
<sequence>MPTNLPPEARAKWIKVMEAKTTEEKIKALEDFISSVPKHKGTENLLYWATRRLSQLKEDAELAKKKKTGGGIKFYIEKEGDAQIVMLGPPLSGKTSLLSKLTNAKVEILGYHYSTKIPQPGMLKYMDVYFQLIDTPSIPYKMDESVPWLNRTIGLARNADAIILVLDGSKNVKEQILGYLELLEKAGIMTKKPKGSIEIKKASKGGLNIILNGKIVDGRVEDIKSILKDYKIIHAVVKINGEISLEDIETSIIGSKVYRPTIITVNKSDLIDNIEEVEKEISYISKEVEGVIFTSTITNKNLEKIGELIFKSLRLIRIYTKQPNGDVAKKPLVLKNGATVRDVASSIHSSLEEFFKYAKIWGKSAKYPGERVGLDHELQDGDIVEIYSKV</sequence>
<reference evidence="5 6" key="1">
    <citation type="submission" date="2018-01" db="EMBL/GenBank/DDBJ databases">
        <title>Metagenomic assembled genomes from two thermal pools in the Uzon Caldera, Kamchatka, Russia.</title>
        <authorList>
            <person name="Wilkins L."/>
            <person name="Ettinger C."/>
        </authorList>
    </citation>
    <scope>NUCLEOTIDE SEQUENCE [LARGE SCALE GENOMIC DNA]</scope>
    <source>
        <strain evidence="5">ZAV-06</strain>
    </source>
</reference>
<proteinExistence type="predicted"/>
<dbReference type="InterPro" id="IPR004095">
    <property type="entry name" value="TGS"/>
</dbReference>
<feature type="domain" description="TGS" evidence="2">
    <location>
        <begin position="314"/>
        <end position="388"/>
    </location>
</feature>
<dbReference type="EMBL" id="DSFH01000062">
    <property type="protein sequence ID" value="HEW64401.1"/>
    <property type="molecule type" value="Genomic_DNA"/>
</dbReference>
<dbReference type="PANTHER" id="PTHR43127">
    <property type="entry name" value="DEVELOPMENTALLY-REGULATED GTP-BINDING PROTEIN 2"/>
    <property type="match status" value="1"/>
</dbReference>
<reference evidence="3" key="2">
    <citation type="journal article" date="2020" name="mSystems">
        <title>Genome- and Community-Level Interaction Insights into Carbon Utilization and Element Cycling Functions of Hydrothermarchaeota in Hydrothermal Sediment.</title>
        <authorList>
            <person name="Zhou Z."/>
            <person name="Liu Y."/>
            <person name="Xu W."/>
            <person name="Pan J."/>
            <person name="Luo Z.H."/>
            <person name="Li M."/>
        </authorList>
    </citation>
    <scope>NUCLEOTIDE SEQUENCE [LARGE SCALE GENOMIC DNA]</scope>
    <source>
        <strain evidence="3">SpSt-1261</strain>
    </source>
</reference>
<evidence type="ECO:0000313" key="3">
    <source>
        <dbReference type="EMBL" id="HEW64401.1"/>
    </source>
</evidence>
<dbReference type="GO" id="GO:0005525">
    <property type="term" value="F:GTP binding"/>
    <property type="evidence" value="ECO:0007669"/>
    <property type="project" value="UniProtKB-KW"/>
</dbReference>
<reference evidence="4" key="3">
    <citation type="submission" date="2020-10" db="EMBL/GenBank/DDBJ databases">
        <title>Fervidococcus fontis strain 3639Fd - the first crenarchaeon capable of growth on lipids.</title>
        <authorList>
            <person name="Kochetkova T.V."/>
            <person name="Elcheninov A.G."/>
            <person name="Toschakov S.V."/>
            <person name="Kublanov I.V."/>
        </authorList>
    </citation>
    <scope>NUCLEOTIDE SEQUENCE</scope>
    <source>
        <strain evidence="4">3639Fd</strain>
    </source>
</reference>
<protein>
    <submittedName>
        <fullName evidence="5">GTPase ObgE</fullName>
    </submittedName>
    <submittedName>
        <fullName evidence="3">TGS domain-containing protein</fullName>
    </submittedName>
</protein>
<dbReference type="CDD" id="cd01666">
    <property type="entry name" value="TGS_DRG"/>
    <property type="match status" value="1"/>
</dbReference>
<dbReference type="AlphaFoldDB" id="A0A2J6N443"/>
<keyword evidence="1" id="KW-0342">GTP-binding</keyword>
<dbReference type="Pfam" id="PF02824">
    <property type="entry name" value="TGS"/>
    <property type="match status" value="1"/>
</dbReference>
<dbReference type="GO" id="GO:0003924">
    <property type="term" value="F:GTPase activity"/>
    <property type="evidence" value="ECO:0007669"/>
    <property type="project" value="InterPro"/>
</dbReference>
<dbReference type="Proteomes" id="UP000652307">
    <property type="component" value="Unassembled WGS sequence"/>
</dbReference>
<dbReference type="InterPro" id="IPR027417">
    <property type="entry name" value="P-loop_NTPase"/>
</dbReference>
<evidence type="ECO:0000313" key="6">
    <source>
        <dbReference type="Proteomes" id="UP000237153"/>
    </source>
</evidence>
<keyword evidence="1" id="KW-0547">Nucleotide-binding</keyword>
<dbReference type="InterPro" id="IPR031662">
    <property type="entry name" value="GTP-binding_2"/>
</dbReference>
<dbReference type="OMA" id="SAKHPGQ"/>
<gene>
    <name evidence="5" type="ORF">C0188_00365</name>
    <name evidence="3" type="ORF">ENO39_05040</name>
    <name evidence="4" type="ORF">IOK49_06345</name>
</gene>
<dbReference type="Proteomes" id="UP000886076">
    <property type="component" value="Unassembled WGS sequence"/>
</dbReference>
<dbReference type="GeneID" id="12449472"/>
<organism evidence="5 6">
    <name type="scientific">Fervidicoccus fontis</name>
    <dbReference type="NCBI Taxonomy" id="683846"/>
    <lineage>
        <taxon>Archaea</taxon>
        <taxon>Thermoproteota</taxon>
        <taxon>Thermoprotei</taxon>
        <taxon>Fervidicoccales</taxon>
        <taxon>Fervidicoccaceae</taxon>
        <taxon>Fervidicoccus</taxon>
    </lineage>
</organism>
<evidence type="ECO:0000313" key="4">
    <source>
        <dbReference type="EMBL" id="MBE9391683.1"/>
    </source>
</evidence>
<dbReference type="SUPFAM" id="SSF81271">
    <property type="entry name" value="TGS-like"/>
    <property type="match status" value="1"/>
</dbReference>
<dbReference type="InterPro" id="IPR006073">
    <property type="entry name" value="GTP-bd"/>
</dbReference>
<accession>A0A2J6N443</accession>